<dbReference type="Proteomes" id="UP000051739">
    <property type="component" value="Unassembled WGS sequence"/>
</dbReference>
<dbReference type="Gene3D" id="1.10.10.10">
    <property type="entry name" value="Winged helix-like DNA-binding domain superfamily/Winged helix DNA-binding domain"/>
    <property type="match status" value="1"/>
</dbReference>
<evidence type="ECO:0000313" key="1">
    <source>
        <dbReference type="EMBL" id="KRM02446.1"/>
    </source>
</evidence>
<dbReference type="InterPro" id="IPR000944">
    <property type="entry name" value="Tscrpt_reg_Rrf2"/>
</dbReference>
<dbReference type="PANTHER" id="PTHR33221:SF15">
    <property type="entry name" value="HTH-TYPE TRANSCRIPTIONAL REGULATOR YWGB-RELATED"/>
    <property type="match status" value="1"/>
</dbReference>
<dbReference type="EMBL" id="AZFN01000011">
    <property type="protein sequence ID" value="KRM02446.1"/>
    <property type="molecule type" value="Genomic_DNA"/>
</dbReference>
<dbReference type="Pfam" id="PF02082">
    <property type="entry name" value="Rrf2"/>
    <property type="match status" value="1"/>
</dbReference>
<proteinExistence type="predicted"/>
<dbReference type="PATRIC" id="fig|1423749.3.peg.266"/>
<sequence>MQASTRFADAIHIMTYIYVRQNLPDLSSKTLAFSVNTSSVTIRQITSQLSKAGLLNTRKGSKKVSLTKDPKEISLYEIFLAISTGQVFKRDENTSITCQIGQQMPNIIDHVFNDIEDTVKAKLKTMTLDDVIKQVQL</sequence>
<evidence type="ECO:0008006" key="3">
    <source>
        <dbReference type="Google" id="ProtNLM"/>
    </source>
</evidence>
<dbReference type="PANTHER" id="PTHR33221">
    <property type="entry name" value="WINGED HELIX-TURN-HELIX TRANSCRIPTIONAL REGULATOR, RRF2 FAMILY"/>
    <property type="match status" value="1"/>
</dbReference>
<organism evidence="1 2">
    <name type="scientific">Limosilactobacillus gastricus DSM 16045</name>
    <dbReference type="NCBI Taxonomy" id="1423749"/>
    <lineage>
        <taxon>Bacteria</taxon>
        <taxon>Bacillati</taxon>
        <taxon>Bacillota</taxon>
        <taxon>Bacilli</taxon>
        <taxon>Lactobacillales</taxon>
        <taxon>Lactobacillaceae</taxon>
        <taxon>Limosilactobacillus</taxon>
    </lineage>
</organism>
<keyword evidence="2" id="KW-1185">Reference proteome</keyword>
<accession>A0A0R1VAG7</accession>
<dbReference type="InterPro" id="IPR036390">
    <property type="entry name" value="WH_DNA-bd_sf"/>
</dbReference>
<dbReference type="GO" id="GO:0003700">
    <property type="term" value="F:DNA-binding transcription factor activity"/>
    <property type="evidence" value="ECO:0007669"/>
    <property type="project" value="TreeGrafter"/>
</dbReference>
<comment type="caution">
    <text evidence="1">The sequence shown here is derived from an EMBL/GenBank/DDBJ whole genome shotgun (WGS) entry which is preliminary data.</text>
</comment>
<dbReference type="InterPro" id="IPR036388">
    <property type="entry name" value="WH-like_DNA-bd_sf"/>
</dbReference>
<dbReference type="AlphaFoldDB" id="A0A0R1VAG7"/>
<gene>
    <name evidence="1" type="ORF">FC60_GL000266</name>
</gene>
<dbReference type="GO" id="GO:0005829">
    <property type="term" value="C:cytosol"/>
    <property type="evidence" value="ECO:0007669"/>
    <property type="project" value="TreeGrafter"/>
</dbReference>
<dbReference type="SUPFAM" id="SSF46785">
    <property type="entry name" value="Winged helix' DNA-binding domain"/>
    <property type="match status" value="1"/>
</dbReference>
<name>A0A0R1VAG7_9LACO</name>
<protein>
    <recommendedName>
        <fullName evidence="3">Transcriptional regulator</fullName>
    </recommendedName>
</protein>
<dbReference type="PROSITE" id="PS51197">
    <property type="entry name" value="HTH_RRF2_2"/>
    <property type="match status" value="1"/>
</dbReference>
<evidence type="ECO:0000313" key="2">
    <source>
        <dbReference type="Proteomes" id="UP000051739"/>
    </source>
</evidence>
<reference evidence="1 2" key="1">
    <citation type="journal article" date="2015" name="Genome Announc.">
        <title>Expanding the biotechnology potential of lactobacilli through comparative genomics of 213 strains and associated genera.</title>
        <authorList>
            <person name="Sun Z."/>
            <person name="Harris H.M."/>
            <person name="McCann A."/>
            <person name="Guo C."/>
            <person name="Argimon S."/>
            <person name="Zhang W."/>
            <person name="Yang X."/>
            <person name="Jeffery I.B."/>
            <person name="Cooney J.C."/>
            <person name="Kagawa T.F."/>
            <person name="Liu W."/>
            <person name="Song Y."/>
            <person name="Salvetti E."/>
            <person name="Wrobel A."/>
            <person name="Rasinkangas P."/>
            <person name="Parkhill J."/>
            <person name="Rea M.C."/>
            <person name="O'Sullivan O."/>
            <person name="Ritari J."/>
            <person name="Douillard F.P."/>
            <person name="Paul Ross R."/>
            <person name="Yang R."/>
            <person name="Briner A.E."/>
            <person name="Felis G.E."/>
            <person name="de Vos W.M."/>
            <person name="Barrangou R."/>
            <person name="Klaenhammer T.R."/>
            <person name="Caufield P.W."/>
            <person name="Cui Y."/>
            <person name="Zhang H."/>
            <person name="O'Toole P.W."/>
        </authorList>
    </citation>
    <scope>NUCLEOTIDE SEQUENCE [LARGE SCALE GENOMIC DNA]</scope>
    <source>
        <strain evidence="1 2">DSM 16045</strain>
    </source>
</reference>
<dbReference type="RefSeq" id="WP_056937330.1">
    <property type="nucleotide sequence ID" value="NZ_AZFN01000011.1"/>
</dbReference>